<accession>A0AAE0W3F8</accession>
<reference evidence="1" key="1">
    <citation type="journal article" date="2021" name="Genome Biol. Evol.">
        <title>A High-Quality Reference Genome for a Parasitic Bivalve with Doubly Uniparental Inheritance (Bivalvia: Unionida).</title>
        <authorList>
            <person name="Smith C.H."/>
        </authorList>
    </citation>
    <scope>NUCLEOTIDE SEQUENCE</scope>
    <source>
        <strain evidence="1">CHS0354</strain>
    </source>
</reference>
<dbReference type="AlphaFoldDB" id="A0AAE0W3F8"/>
<dbReference type="InterPro" id="IPR031630">
    <property type="entry name" value="CCDC117"/>
</dbReference>
<comment type="caution">
    <text evidence="1">The sequence shown here is derived from an EMBL/GenBank/DDBJ whole genome shotgun (WGS) entry which is preliminary data.</text>
</comment>
<dbReference type="PANTHER" id="PTHR16246">
    <property type="entry name" value="HOST CELL FACTOR C1 REGULATOR 1"/>
    <property type="match status" value="1"/>
</dbReference>
<dbReference type="Proteomes" id="UP001195483">
    <property type="component" value="Unassembled WGS sequence"/>
</dbReference>
<protein>
    <submittedName>
        <fullName evidence="1">Uncharacterized protein</fullName>
    </submittedName>
</protein>
<dbReference type="Pfam" id="PF15810">
    <property type="entry name" value="CCDC117"/>
    <property type="match status" value="1"/>
</dbReference>
<gene>
    <name evidence="1" type="ORF">CHS0354_024399</name>
</gene>
<evidence type="ECO:0000313" key="2">
    <source>
        <dbReference type="Proteomes" id="UP001195483"/>
    </source>
</evidence>
<keyword evidence="2" id="KW-1185">Reference proteome</keyword>
<reference evidence="1" key="2">
    <citation type="journal article" date="2021" name="Genome Biol. Evol.">
        <title>Developing a high-quality reference genome for a parasitic bivalve with doubly uniparental inheritance (Bivalvia: Unionida).</title>
        <authorList>
            <person name="Smith C.H."/>
        </authorList>
    </citation>
    <scope>NUCLEOTIDE SEQUENCE</scope>
    <source>
        <strain evidence="1">CHS0354</strain>
        <tissue evidence="1">Mantle</tissue>
    </source>
</reference>
<proteinExistence type="predicted"/>
<evidence type="ECO:0000313" key="1">
    <source>
        <dbReference type="EMBL" id="KAK3599072.1"/>
    </source>
</evidence>
<dbReference type="InterPro" id="IPR029195">
    <property type="entry name" value="HCFC1R1"/>
</dbReference>
<name>A0AAE0W3F8_9BIVA</name>
<dbReference type="EMBL" id="JAEAOA010001449">
    <property type="protein sequence ID" value="KAK3599072.1"/>
    <property type="molecule type" value="Genomic_DNA"/>
</dbReference>
<dbReference type="PANTHER" id="PTHR16246:SF2">
    <property type="entry name" value="HOST CELL FACTOR C1 REGULATOR 1"/>
    <property type="match status" value="1"/>
</dbReference>
<reference evidence="1" key="3">
    <citation type="submission" date="2023-05" db="EMBL/GenBank/DDBJ databases">
        <authorList>
            <person name="Smith C.H."/>
        </authorList>
    </citation>
    <scope>NUCLEOTIDE SEQUENCE</scope>
    <source>
        <strain evidence="1">CHS0354</strain>
        <tissue evidence="1">Mantle</tissue>
    </source>
</reference>
<organism evidence="1 2">
    <name type="scientific">Potamilus streckersoni</name>
    <dbReference type="NCBI Taxonomy" id="2493646"/>
    <lineage>
        <taxon>Eukaryota</taxon>
        <taxon>Metazoa</taxon>
        <taxon>Spiralia</taxon>
        <taxon>Lophotrochozoa</taxon>
        <taxon>Mollusca</taxon>
        <taxon>Bivalvia</taxon>
        <taxon>Autobranchia</taxon>
        <taxon>Heteroconchia</taxon>
        <taxon>Palaeoheterodonta</taxon>
        <taxon>Unionida</taxon>
        <taxon>Unionoidea</taxon>
        <taxon>Unionidae</taxon>
        <taxon>Ambleminae</taxon>
        <taxon>Lampsilini</taxon>
        <taxon>Potamilus</taxon>
    </lineage>
</organism>
<sequence>MDGSQDFSILTNNNYLPAVSQYNGVVPKSAGCNFTSTFTQSAPAFQAPVMSHGVVGGVQPILQPPVITSLMQQTMGHSYSPPIFTNPVYHQQNFTFSFPTQATGVVMSSSQNFVSQPWAGVIGNMPQVTAPGVGINWQHTIPTQIPWANTANTFPTPGVSSFTASSECDLNSPQPSCSEMARRHKRHLQERNSSLCPPNKVRLTEDKIAAEMQDLKISNGIPYNRPVPSPVHTNIQDPVIDTDSFKLNVQKNCIFPQWQSFSNRFSVDEDAEAVKKKKTISARPKLHLLADLKSLLPSNLILPRKILEEIRKPKMEIVLWQPPEIFKAMPHTEETKGSSQSQQPQTIISGVYPDIPTPVPEPSVLKCFSSEDNMETEMCDNLDIEMIL</sequence>